<feature type="signal peptide" evidence="2">
    <location>
        <begin position="1"/>
        <end position="20"/>
    </location>
</feature>
<dbReference type="EMBL" id="BMKK01000006">
    <property type="protein sequence ID" value="GGD66714.1"/>
    <property type="molecule type" value="Genomic_DNA"/>
</dbReference>
<dbReference type="InterPro" id="IPR051099">
    <property type="entry name" value="AGR/TXD"/>
</dbReference>
<evidence type="ECO:0000313" key="4">
    <source>
        <dbReference type="EMBL" id="GGD66714.1"/>
    </source>
</evidence>
<evidence type="ECO:0000313" key="5">
    <source>
        <dbReference type="Proteomes" id="UP000609064"/>
    </source>
</evidence>
<name>A0A916YXU0_9BACT</name>
<proteinExistence type="predicted"/>
<evidence type="ECO:0000256" key="1">
    <source>
        <dbReference type="ARBA" id="ARBA00022729"/>
    </source>
</evidence>
<dbReference type="Pfam" id="PF13098">
    <property type="entry name" value="Thioredoxin_2"/>
    <property type="match status" value="1"/>
</dbReference>
<reference evidence="4" key="1">
    <citation type="journal article" date="2014" name="Int. J. Syst. Evol. Microbiol.">
        <title>Complete genome sequence of Corynebacterium casei LMG S-19264T (=DSM 44701T), isolated from a smear-ripened cheese.</title>
        <authorList>
            <consortium name="US DOE Joint Genome Institute (JGI-PGF)"/>
            <person name="Walter F."/>
            <person name="Albersmeier A."/>
            <person name="Kalinowski J."/>
            <person name="Ruckert C."/>
        </authorList>
    </citation>
    <scope>NUCLEOTIDE SEQUENCE</scope>
    <source>
        <strain evidence="4">CGMCC 1.15958</strain>
    </source>
</reference>
<keyword evidence="1 2" id="KW-0732">Signal</keyword>
<gene>
    <name evidence="4" type="ORF">GCM10011514_33490</name>
</gene>
<dbReference type="PANTHER" id="PTHR15337">
    <property type="entry name" value="ANTERIOR GRADIENT PROTEIN-RELATED"/>
    <property type="match status" value="1"/>
</dbReference>
<keyword evidence="5" id="KW-1185">Reference proteome</keyword>
<evidence type="ECO:0000259" key="3">
    <source>
        <dbReference type="PROSITE" id="PS51352"/>
    </source>
</evidence>
<dbReference type="InterPro" id="IPR036249">
    <property type="entry name" value="Thioredoxin-like_sf"/>
</dbReference>
<dbReference type="AlphaFoldDB" id="A0A916YXU0"/>
<sequence length="146" mass="16498">MKKTVFVALIGLFFSVTTYAQHSNSATGIKFTEASWKKILEKAKAEKKLIFMDAYTTWCGPCKMLQARVFPDKNLGEFFNQNFVNAAIDMESDEGVRLSSIYEVQGYPSLFFIDPNTGKVVKMFLGYTEIDQLLDAGKKLVAKRKV</sequence>
<dbReference type="SUPFAM" id="SSF52833">
    <property type="entry name" value="Thioredoxin-like"/>
    <property type="match status" value="1"/>
</dbReference>
<feature type="chain" id="PRO_5037609833" description="Thioredoxin domain-containing protein" evidence="2">
    <location>
        <begin position="21"/>
        <end position="146"/>
    </location>
</feature>
<comment type="caution">
    <text evidence="4">The sequence shown here is derived from an EMBL/GenBank/DDBJ whole genome shotgun (WGS) entry which is preliminary data.</text>
</comment>
<accession>A0A916YXU0</accession>
<dbReference type="RefSeq" id="WP_188767531.1">
    <property type="nucleotide sequence ID" value="NZ_BMKK01000006.1"/>
</dbReference>
<dbReference type="PANTHER" id="PTHR15337:SF11">
    <property type="entry name" value="THIOREDOXIN DOMAIN-CONTAINING PROTEIN"/>
    <property type="match status" value="1"/>
</dbReference>
<dbReference type="InterPro" id="IPR013766">
    <property type="entry name" value="Thioredoxin_domain"/>
</dbReference>
<evidence type="ECO:0000256" key="2">
    <source>
        <dbReference type="SAM" id="SignalP"/>
    </source>
</evidence>
<organism evidence="4 5">
    <name type="scientific">Emticicia aquatilis</name>
    <dbReference type="NCBI Taxonomy" id="1537369"/>
    <lineage>
        <taxon>Bacteria</taxon>
        <taxon>Pseudomonadati</taxon>
        <taxon>Bacteroidota</taxon>
        <taxon>Cytophagia</taxon>
        <taxon>Cytophagales</taxon>
        <taxon>Leadbetterellaceae</taxon>
        <taxon>Emticicia</taxon>
    </lineage>
</organism>
<protein>
    <recommendedName>
        <fullName evidence="3">Thioredoxin domain-containing protein</fullName>
    </recommendedName>
</protein>
<dbReference type="PROSITE" id="PS51352">
    <property type="entry name" value="THIOREDOXIN_2"/>
    <property type="match status" value="1"/>
</dbReference>
<feature type="domain" description="Thioredoxin" evidence="3">
    <location>
        <begin position="20"/>
        <end position="142"/>
    </location>
</feature>
<dbReference type="Proteomes" id="UP000609064">
    <property type="component" value="Unassembled WGS sequence"/>
</dbReference>
<dbReference type="InterPro" id="IPR012336">
    <property type="entry name" value="Thioredoxin-like_fold"/>
</dbReference>
<dbReference type="Gene3D" id="3.40.30.10">
    <property type="entry name" value="Glutaredoxin"/>
    <property type="match status" value="1"/>
</dbReference>
<reference evidence="4" key="2">
    <citation type="submission" date="2020-09" db="EMBL/GenBank/DDBJ databases">
        <authorList>
            <person name="Sun Q."/>
            <person name="Zhou Y."/>
        </authorList>
    </citation>
    <scope>NUCLEOTIDE SEQUENCE</scope>
    <source>
        <strain evidence="4">CGMCC 1.15958</strain>
    </source>
</reference>